<name>A0A921P2K1_9GAMM</name>
<reference evidence="2" key="1">
    <citation type="submission" date="2017-10" db="EMBL/GenBank/DDBJ databases">
        <title>Whole genome sequencing of members of genus Pseudoxanthomonas.</title>
        <authorList>
            <person name="Kumar S."/>
            <person name="Bansal K."/>
            <person name="Kaur A."/>
            <person name="Patil P."/>
            <person name="Sharma S."/>
            <person name="Patil P.B."/>
        </authorList>
    </citation>
    <scope>NUCLEOTIDE SEQUENCE</scope>
    <source>
        <strain evidence="2">DSM 22914</strain>
    </source>
</reference>
<protein>
    <recommendedName>
        <fullName evidence="4">Secreted protein</fullName>
    </recommendedName>
</protein>
<feature type="signal peptide" evidence="1">
    <location>
        <begin position="1"/>
        <end position="23"/>
    </location>
</feature>
<organism evidence="2 3">
    <name type="scientific">Pseudoxanthomonas taiwanensis</name>
    <dbReference type="NCBI Taxonomy" id="176598"/>
    <lineage>
        <taxon>Bacteria</taxon>
        <taxon>Pseudomonadati</taxon>
        <taxon>Pseudomonadota</taxon>
        <taxon>Gammaproteobacteria</taxon>
        <taxon>Lysobacterales</taxon>
        <taxon>Lysobacteraceae</taxon>
        <taxon>Pseudoxanthomonas</taxon>
    </lineage>
</organism>
<evidence type="ECO:0000313" key="2">
    <source>
        <dbReference type="EMBL" id="KAF1687076.1"/>
    </source>
</evidence>
<dbReference type="AlphaFoldDB" id="A0A921P2K1"/>
<evidence type="ECO:0008006" key="4">
    <source>
        <dbReference type="Google" id="ProtNLM"/>
    </source>
</evidence>
<keyword evidence="3" id="KW-1185">Reference proteome</keyword>
<comment type="caution">
    <text evidence="2">The sequence shown here is derived from an EMBL/GenBank/DDBJ whole genome shotgun (WGS) entry which is preliminary data.</text>
</comment>
<sequence>MRRLFLPMCLWLGALAATPALHAAPQPQEAAAQAQAPAYATGDAWLDGRLADIDRYAARYPEAFLAELERYAGIRRDYVRALLGRPGWRAGDAWYACFLARALELGCREVVRARTRAGRDATWEEVATALRAGSQARQAVRLALADSYRRWDRPLQPDAALQRALRQRGLRQGNATDGGTNRR</sequence>
<dbReference type="EMBL" id="PDWK01000068">
    <property type="protein sequence ID" value="KAF1687076.1"/>
    <property type="molecule type" value="Genomic_DNA"/>
</dbReference>
<dbReference type="OrthoDB" id="5966402at2"/>
<evidence type="ECO:0000256" key="1">
    <source>
        <dbReference type="SAM" id="SignalP"/>
    </source>
</evidence>
<gene>
    <name evidence="2" type="ORF">CR938_11820</name>
</gene>
<keyword evidence="1" id="KW-0732">Signal</keyword>
<dbReference type="Proteomes" id="UP000717981">
    <property type="component" value="Unassembled WGS sequence"/>
</dbReference>
<feature type="chain" id="PRO_5037572865" description="Secreted protein" evidence="1">
    <location>
        <begin position="24"/>
        <end position="183"/>
    </location>
</feature>
<accession>A0A921P2K1</accession>
<proteinExistence type="predicted"/>
<dbReference type="RefSeq" id="WP_162125206.1">
    <property type="nucleotide sequence ID" value="NZ_PDWK01000068.1"/>
</dbReference>
<evidence type="ECO:0000313" key="3">
    <source>
        <dbReference type="Proteomes" id="UP000717981"/>
    </source>
</evidence>